<feature type="transmembrane region" description="Helical" evidence="2">
    <location>
        <begin position="47"/>
        <end position="73"/>
    </location>
</feature>
<organism evidence="3">
    <name type="scientific">Deinococcus sp. VB142</name>
    <dbReference type="NCBI Taxonomy" id="3112952"/>
    <lineage>
        <taxon>Bacteria</taxon>
        <taxon>Thermotogati</taxon>
        <taxon>Deinococcota</taxon>
        <taxon>Deinococci</taxon>
        <taxon>Deinococcales</taxon>
        <taxon>Deinococcaceae</taxon>
        <taxon>Deinococcus</taxon>
    </lineage>
</organism>
<protein>
    <recommendedName>
        <fullName evidence="4">Lipopolysaccharide assembly protein A domain-containing protein</fullName>
    </recommendedName>
</protein>
<evidence type="ECO:0000313" key="3">
    <source>
        <dbReference type="EMBL" id="WYF44936.1"/>
    </source>
</evidence>
<dbReference type="RefSeq" id="WP_339096110.1">
    <property type="nucleotide sequence ID" value="NZ_CP149782.1"/>
</dbReference>
<evidence type="ECO:0000256" key="1">
    <source>
        <dbReference type="SAM" id="MobiDB-lite"/>
    </source>
</evidence>
<proteinExistence type="predicted"/>
<accession>A0AAU6Q3N4</accession>
<evidence type="ECO:0000256" key="2">
    <source>
        <dbReference type="SAM" id="Phobius"/>
    </source>
</evidence>
<keyword evidence="2" id="KW-0472">Membrane</keyword>
<evidence type="ECO:0008006" key="4">
    <source>
        <dbReference type="Google" id="ProtNLM"/>
    </source>
</evidence>
<sequence length="128" mass="14081">MRVMPFFQVLLFLTLLTYLLLVALENPGLVKLPLPFGQGEWLLSTGLTVALFAVLGGTYVLLLVLPVLLRTWLRRRTERREREDLERRLVDTLGARVASVPSGREETVAATTAEASPAPAQAPKAVDA</sequence>
<keyword evidence="2" id="KW-1133">Transmembrane helix</keyword>
<gene>
    <name evidence="3" type="ORF">WDJ50_02140</name>
</gene>
<dbReference type="EMBL" id="CP149782">
    <property type="protein sequence ID" value="WYF44936.1"/>
    <property type="molecule type" value="Genomic_DNA"/>
</dbReference>
<feature type="compositionally biased region" description="Low complexity" evidence="1">
    <location>
        <begin position="108"/>
        <end position="128"/>
    </location>
</feature>
<dbReference type="AlphaFoldDB" id="A0AAU6Q3N4"/>
<name>A0AAU6Q3N4_9DEIO</name>
<feature type="region of interest" description="Disordered" evidence="1">
    <location>
        <begin position="99"/>
        <end position="128"/>
    </location>
</feature>
<reference evidence="3" key="1">
    <citation type="submission" date="2024-03" db="EMBL/GenBank/DDBJ databases">
        <title>Deinococcus weizhi sp. nov., isolated from human skin.</title>
        <authorList>
            <person name="Wei Z."/>
            <person name="Tian F."/>
            <person name="Yang C."/>
            <person name="Xin L.T."/>
            <person name="Wen Z.J."/>
            <person name="Lan K.C."/>
            <person name="Yu L."/>
            <person name="Zhe W."/>
            <person name="Dan F.D."/>
            <person name="Jun W."/>
            <person name="Rui Z."/>
            <person name="Yong X.J."/>
            <person name="Ting Y."/>
            <person name="Wei X."/>
            <person name="Xu Z.G."/>
            <person name="Xin Z."/>
            <person name="Dong F.G."/>
            <person name="Ni X.M."/>
            <person name="Zheng M.G."/>
            <person name="Chun Y."/>
            <person name="Qian W.X."/>
        </authorList>
    </citation>
    <scope>NUCLEOTIDE SEQUENCE</scope>
    <source>
        <strain evidence="3">VB142</strain>
    </source>
</reference>
<keyword evidence="2" id="KW-0812">Transmembrane</keyword>